<dbReference type="GO" id="GO:0006952">
    <property type="term" value="P:defense response"/>
    <property type="evidence" value="ECO:0007669"/>
    <property type="project" value="UniProtKB-KW"/>
</dbReference>
<keyword evidence="8 12" id="KW-1133">Transmembrane helix</keyword>
<dbReference type="AlphaFoldDB" id="A0A8S9IAF3"/>
<dbReference type="Pfam" id="PF03094">
    <property type="entry name" value="Mlo"/>
    <property type="match status" value="1"/>
</dbReference>
<dbReference type="Pfam" id="PF01535">
    <property type="entry name" value="PPR"/>
    <property type="match status" value="2"/>
</dbReference>
<dbReference type="FunFam" id="1.25.40.10:FF:002148">
    <property type="entry name" value="Pentatricopeptide repeat-containing protein At2g29760, chloroplastic"/>
    <property type="match status" value="1"/>
</dbReference>
<dbReference type="Pfam" id="PF14432">
    <property type="entry name" value="DYW_deaminase"/>
    <property type="match status" value="1"/>
</dbReference>
<feature type="transmembrane region" description="Helical" evidence="14">
    <location>
        <begin position="219"/>
        <end position="246"/>
    </location>
</feature>
<keyword evidence="10 12" id="KW-0568">Pathogenesis-related protein</keyword>
<comment type="similarity">
    <text evidence="2 12">Belongs to the MLO family.</text>
</comment>
<comment type="function">
    <text evidence="12">May be involved in modulation of pathogen defense and leaf cell death.</text>
</comment>
<feature type="domain" description="DYW" evidence="15">
    <location>
        <begin position="550"/>
        <end position="641"/>
    </location>
</feature>
<dbReference type="InterPro" id="IPR046848">
    <property type="entry name" value="E_motif"/>
</dbReference>
<comment type="caution">
    <text evidence="16">The sequence shown here is derived from an EMBL/GenBank/DDBJ whole genome shotgun (WGS) entry which is preliminary data.</text>
</comment>
<evidence type="ECO:0000256" key="4">
    <source>
        <dbReference type="ARBA" id="ARBA00022692"/>
    </source>
</evidence>
<evidence type="ECO:0000256" key="6">
    <source>
        <dbReference type="ARBA" id="ARBA00022821"/>
    </source>
</evidence>
<dbReference type="PANTHER" id="PTHR31942:SF53">
    <property type="entry name" value="MLO-LIKE PROTEIN 5-RELATED"/>
    <property type="match status" value="1"/>
</dbReference>
<evidence type="ECO:0000259" key="15">
    <source>
        <dbReference type="Pfam" id="PF14432"/>
    </source>
</evidence>
<dbReference type="EMBL" id="QGKW02001911">
    <property type="protein sequence ID" value="KAF2566302.1"/>
    <property type="molecule type" value="Genomic_DNA"/>
</dbReference>
<evidence type="ECO:0000256" key="10">
    <source>
        <dbReference type="ARBA" id="ARBA00023265"/>
    </source>
</evidence>
<keyword evidence="4 12" id="KW-0812">Transmembrane</keyword>
<evidence type="ECO:0000256" key="11">
    <source>
        <dbReference type="PROSITE-ProRule" id="PRU00708"/>
    </source>
</evidence>
<protein>
    <recommendedName>
        <fullName evidence="12">MLO-like protein</fullName>
    </recommendedName>
</protein>
<feature type="repeat" description="PPR" evidence="11">
    <location>
        <begin position="367"/>
        <end position="402"/>
    </location>
</feature>
<evidence type="ECO:0000256" key="7">
    <source>
        <dbReference type="ARBA" id="ARBA00022860"/>
    </source>
</evidence>
<evidence type="ECO:0000256" key="2">
    <source>
        <dbReference type="ARBA" id="ARBA00006574"/>
    </source>
</evidence>
<feature type="transmembrane region" description="Helical" evidence="14">
    <location>
        <begin position="99"/>
        <end position="118"/>
    </location>
</feature>
<reference evidence="16" key="1">
    <citation type="submission" date="2019-12" db="EMBL/GenBank/DDBJ databases">
        <title>Genome sequencing and annotation of Brassica cretica.</title>
        <authorList>
            <person name="Studholme D.J."/>
            <person name="Sarris P.F."/>
        </authorList>
    </citation>
    <scope>NUCLEOTIDE SEQUENCE</scope>
    <source>
        <strain evidence="16">PFS-001/15</strain>
        <tissue evidence="16">Leaf</tissue>
    </source>
</reference>
<dbReference type="Pfam" id="PF20431">
    <property type="entry name" value="E_motif"/>
    <property type="match status" value="1"/>
</dbReference>
<dbReference type="SUPFAM" id="SSF48452">
    <property type="entry name" value="TPR-like"/>
    <property type="match status" value="1"/>
</dbReference>
<evidence type="ECO:0000313" key="16">
    <source>
        <dbReference type="EMBL" id="KAF2566302.1"/>
    </source>
</evidence>
<dbReference type="InterPro" id="IPR004326">
    <property type="entry name" value="Mlo"/>
</dbReference>
<dbReference type="NCBIfam" id="TIGR00756">
    <property type="entry name" value="PPR"/>
    <property type="match status" value="3"/>
</dbReference>
<evidence type="ECO:0000256" key="8">
    <source>
        <dbReference type="ARBA" id="ARBA00022989"/>
    </source>
</evidence>
<keyword evidence="7 12" id="KW-0112">Calmodulin-binding</keyword>
<feature type="transmembrane region" description="Helical" evidence="14">
    <location>
        <begin position="183"/>
        <end position="207"/>
    </location>
</feature>
<dbReference type="PANTHER" id="PTHR31942">
    <property type="entry name" value="MLO-LIKE PROTEIN 1"/>
    <property type="match status" value="1"/>
</dbReference>
<dbReference type="InterPro" id="IPR011990">
    <property type="entry name" value="TPR-like_helical_dom_sf"/>
</dbReference>
<evidence type="ECO:0000256" key="5">
    <source>
        <dbReference type="ARBA" id="ARBA00022737"/>
    </source>
</evidence>
<dbReference type="Proteomes" id="UP000712281">
    <property type="component" value="Unassembled WGS sequence"/>
</dbReference>
<evidence type="ECO:0000256" key="13">
    <source>
        <dbReference type="SAM" id="MobiDB-lite"/>
    </source>
</evidence>
<accession>A0A8S9IAF3</accession>
<comment type="domain">
    <text evidence="12">The C-terminus contains a calmodulin-binding domain, which binds calmodulin in a calcium-dependent fashion.</text>
</comment>
<gene>
    <name evidence="12" type="primary">MLO</name>
    <name evidence="16" type="ORF">F2Q68_00027913</name>
</gene>
<dbReference type="GO" id="GO:0016020">
    <property type="term" value="C:membrane"/>
    <property type="evidence" value="ECO:0007669"/>
    <property type="project" value="UniProtKB-SubCell"/>
</dbReference>
<evidence type="ECO:0000256" key="12">
    <source>
        <dbReference type="RuleBase" id="RU280816"/>
    </source>
</evidence>
<keyword evidence="9 12" id="KW-0472">Membrane</keyword>
<evidence type="ECO:0000256" key="9">
    <source>
        <dbReference type="ARBA" id="ARBA00023136"/>
    </source>
</evidence>
<sequence length="641" mass="73461">MQIRGWKVWEEEVVNDHEMMDDPSRFRLTHETSFVREHVNTWARNRFSFYVMCFFRQMLRSVRKSDYLTMRHGFISVHLAPGMKFNFQKYIKRSLEDDFKVVVGISPALWAFVMIFLLVDVHGWYVTAVITMVPPVLTLAIGTKLQAIISDMALEIQERHAVIQGMPLVNVSDRHFWFARPALVLHIIHFILFQNAFEITYFFWIWYEFGLRSCFHHHFYLIIIRVALGVGVQFLCSYITLPLYALMGSTMKRSVFDEQTSKALKMWHKNAKKKSETPGPVPTTRPRTAGDIESAPANITASLGTALVNLYSRCGDVRKAREVFDEMKETNVAAWTAMISAYGSHGCGKQAVDFFNKMEDDDGPIPNDVTFVAVLSACAHAGLVEEGRSVYKRMSKRYGLVPRVEHHVCMVDMLGRAGFLDEAYSFIHELDAAGKATSPALWTAMLGACKMHRNYDLGVEIAKRLIAVEPENPGHHVMLSNIYALSGKTDEVSHVRDGMIKNNLRKQVGYSVIEVEKKTYMFSMGDESHPETGEIYKYLETLMSRCKEIGYAPVSEEVMHQVEEEEKEYALRYHSEKLAVAFGLLKTVDEAITVVKNLRICEDCHAAFKYISIVSNRQIIVRDKLRFHHFQNGSCSCLDYW</sequence>
<dbReference type="Pfam" id="PF13041">
    <property type="entry name" value="PPR_2"/>
    <property type="match status" value="1"/>
</dbReference>
<keyword evidence="6 12" id="KW-0611">Plant defense</keyword>
<keyword evidence="5" id="KW-0677">Repeat</keyword>
<feature type="region of interest" description="Disordered" evidence="13">
    <location>
        <begin position="269"/>
        <end position="290"/>
    </location>
</feature>
<evidence type="ECO:0000256" key="3">
    <source>
        <dbReference type="ARBA" id="ARBA00006643"/>
    </source>
</evidence>
<comment type="similarity">
    <text evidence="3">Belongs to the PPR family. PCMP-H subfamily.</text>
</comment>
<evidence type="ECO:0000256" key="1">
    <source>
        <dbReference type="ARBA" id="ARBA00004141"/>
    </source>
</evidence>
<dbReference type="InterPro" id="IPR032867">
    <property type="entry name" value="DYW_dom"/>
</dbReference>
<name>A0A8S9IAF3_BRACR</name>
<dbReference type="PROSITE" id="PS51375">
    <property type="entry name" value="PPR"/>
    <property type="match status" value="2"/>
</dbReference>
<comment type="subcellular location">
    <subcellularLocation>
        <location evidence="1 12">Membrane</location>
        <topology evidence="1 12">Multi-pass membrane protein</topology>
    </subcellularLocation>
</comment>
<dbReference type="GO" id="GO:0005516">
    <property type="term" value="F:calmodulin binding"/>
    <property type="evidence" value="ECO:0007669"/>
    <property type="project" value="UniProtKB-KW"/>
</dbReference>
<dbReference type="GO" id="GO:0008270">
    <property type="term" value="F:zinc ion binding"/>
    <property type="evidence" value="ECO:0007669"/>
    <property type="project" value="InterPro"/>
</dbReference>
<evidence type="ECO:0000313" key="17">
    <source>
        <dbReference type="Proteomes" id="UP000712281"/>
    </source>
</evidence>
<organism evidence="16 17">
    <name type="scientific">Brassica cretica</name>
    <name type="common">Mustard</name>
    <dbReference type="NCBI Taxonomy" id="69181"/>
    <lineage>
        <taxon>Eukaryota</taxon>
        <taxon>Viridiplantae</taxon>
        <taxon>Streptophyta</taxon>
        <taxon>Embryophyta</taxon>
        <taxon>Tracheophyta</taxon>
        <taxon>Spermatophyta</taxon>
        <taxon>Magnoliopsida</taxon>
        <taxon>eudicotyledons</taxon>
        <taxon>Gunneridae</taxon>
        <taxon>Pentapetalae</taxon>
        <taxon>rosids</taxon>
        <taxon>malvids</taxon>
        <taxon>Brassicales</taxon>
        <taxon>Brassicaceae</taxon>
        <taxon>Brassiceae</taxon>
        <taxon>Brassica</taxon>
    </lineage>
</organism>
<feature type="repeat" description="PPR" evidence="11">
    <location>
        <begin position="300"/>
        <end position="334"/>
    </location>
</feature>
<dbReference type="InterPro" id="IPR002885">
    <property type="entry name" value="PPR_rpt"/>
</dbReference>
<dbReference type="Gene3D" id="1.25.40.10">
    <property type="entry name" value="Tetratricopeptide repeat domain"/>
    <property type="match status" value="1"/>
</dbReference>
<evidence type="ECO:0000256" key="14">
    <source>
        <dbReference type="SAM" id="Phobius"/>
    </source>
</evidence>
<proteinExistence type="inferred from homology"/>